<dbReference type="EMBL" id="BMGP01000002">
    <property type="protein sequence ID" value="GGF22874.1"/>
    <property type="molecule type" value="Genomic_DNA"/>
</dbReference>
<feature type="transmembrane region" description="Helical" evidence="1">
    <location>
        <begin position="105"/>
        <end position="126"/>
    </location>
</feature>
<reference evidence="2 3" key="1">
    <citation type="journal article" date="2014" name="Int. J. Syst. Evol. Microbiol.">
        <title>Complete genome sequence of Corynebacterium casei LMG S-19264T (=DSM 44701T), isolated from a smear-ripened cheese.</title>
        <authorList>
            <consortium name="US DOE Joint Genome Institute (JGI-PGF)"/>
            <person name="Walter F."/>
            <person name="Albersmeier A."/>
            <person name="Kalinowski J."/>
            <person name="Ruckert C."/>
        </authorList>
    </citation>
    <scope>NUCLEOTIDE SEQUENCE [LARGE SCALE GENOMIC DNA]</scope>
    <source>
        <strain evidence="2 3">CGMCC 1.12976</strain>
    </source>
</reference>
<feature type="transmembrane region" description="Helical" evidence="1">
    <location>
        <begin position="37"/>
        <end position="60"/>
    </location>
</feature>
<feature type="transmembrane region" description="Helical" evidence="1">
    <location>
        <begin position="132"/>
        <end position="155"/>
    </location>
</feature>
<evidence type="ECO:0000313" key="2">
    <source>
        <dbReference type="EMBL" id="GGF22874.1"/>
    </source>
</evidence>
<accession>A0A917B6V4</accession>
<feature type="transmembrane region" description="Helical" evidence="1">
    <location>
        <begin position="80"/>
        <end position="98"/>
    </location>
</feature>
<gene>
    <name evidence="2" type="ORF">GCM10011399_15620</name>
</gene>
<evidence type="ECO:0000313" key="3">
    <source>
        <dbReference type="Proteomes" id="UP000598775"/>
    </source>
</evidence>
<organism evidence="2 3">
    <name type="scientific">Subtercola lobariae</name>
    <dbReference type="NCBI Taxonomy" id="1588641"/>
    <lineage>
        <taxon>Bacteria</taxon>
        <taxon>Bacillati</taxon>
        <taxon>Actinomycetota</taxon>
        <taxon>Actinomycetes</taxon>
        <taxon>Micrococcales</taxon>
        <taxon>Microbacteriaceae</taxon>
        <taxon>Subtercola</taxon>
    </lineage>
</organism>
<keyword evidence="3" id="KW-1185">Reference proteome</keyword>
<evidence type="ECO:0000256" key="1">
    <source>
        <dbReference type="SAM" id="Phobius"/>
    </source>
</evidence>
<dbReference type="RefSeq" id="WP_188676189.1">
    <property type="nucleotide sequence ID" value="NZ_BMGP01000002.1"/>
</dbReference>
<proteinExistence type="predicted"/>
<sequence>MTTGSRNEPTRASHGRFLGVMGIDFPLGRNQPGIVRFIVATVVAVVASLLACAGLAQLGVLLFPATKGYDHYAFSDYGKLTIIGVVLASLAWPLVTLVSSRGRRLYFWLAVVVTVVGFAPDAWILYKGQPAAGVFILVLMHLALALITFPALVFIAPQRPTPARSTEAVGR</sequence>
<name>A0A917B6V4_9MICO</name>
<dbReference type="Proteomes" id="UP000598775">
    <property type="component" value="Unassembled WGS sequence"/>
</dbReference>
<dbReference type="Pfam" id="PF19545">
    <property type="entry name" value="DUF6069"/>
    <property type="match status" value="1"/>
</dbReference>
<dbReference type="AlphaFoldDB" id="A0A917B6V4"/>
<protein>
    <submittedName>
        <fullName evidence="2">Uncharacterized protein</fullName>
    </submittedName>
</protein>
<keyword evidence="1" id="KW-1133">Transmembrane helix</keyword>
<keyword evidence="1" id="KW-0472">Membrane</keyword>
<keyword evidence="1" id="KW-0812">Transmembrane</keyword>
<dbReference type="InterPro" id="IPR045713">
    <property type="entry name" value="DUF6069"/>
</dbReference>
<comment type="caution">
    <text evidence="2">The sequence shown here is derived from an EMBL/GenBank/DDBJ whole genome shotgun (WGS) entry which is preliminary data.</text>
</comment>